<name>A0ABV6QWM2_9ACTN</name>
<keyword evidence="1" id="KW-0472">Membrane</keyword>
<gene>
    <name evidence="2" type="ORF">ACFFGN_33555</name>
</gene>
<dbReference type="Proteomes" id="UP001589890">
    <property type="component" value="Unassembled WGS sequence"/>
</dbReference>
<dbReference type="RefSeq" id="WP_380056424.1">
    <property type="nucleotide sequence ID" value="NZ_JBHLTC010000041.1"/>
</dbReference>
<keyword evidence="1" id="KW-1133">Transmembrane helix</keyword>
<keyword evidence="1" id="KW-0812">Transmembrane</keyword>
<dbReference type="EMBL" id="JBHLTC010000041">
    <property type="protein sequence ID" value="MFC0629039.1"/>
    <property type="molecule type" value="Genomic_DNA"/>
</dbReference>
<feature type="transmembrane region" description="Helical" evidence="1">
    <location>
        <begin position="12"/>
        <end position="37"/>
    </location>
</feature>
<organism evidence="2 3">
    <name type="scientific">Kribbella deserti</name>
    <dbReference type="NCBI Taxonomy" id="1926257"/>
    <lineage>
        <taxon>Bacteria</taxon>
        <taxon>Bacillati</taxon>
        <taxon>Actinomycetota</taxon>
        <taxon>Actinomycetes</taxon>
        <taxon>Propionibacteriales</taxon>
        <taxon>Kribbellaceae</taxon>
        <taxon>Kribbella</taxon>
    </lineage>
</organism>
<accession>A0ABV6QWM2</accession>
<comment type="caution">
    <text evidence="2">The sequence shown here is derived from an EMBL/GenBank/DDBJ whole genome shotgun (WGS) entry which is preliminary data.</text>
</comment>
<dbReference type="InterPro" id="IPR012902">
    <property type="entry name" value="N_methyl_site"/>
</dbReference>
<dbReference type="Pfam" id="PF07963">
    <property type="entry name" value="N_methyl"/>
    <property type="match status" value="1"/>
</dbReference>
<keyword evidence="3" id="KW-1185">Reference proteome</keyword>
<reference evidence="2 3" key="1">
    <citation type="submission" date="2024-09" db="EMBL/GenBank/DDBJ databases">
        <authorList>
            <person name="Sun Q."/>
            <person name="Mori K."/>
        </authorList>
    </citation>
    <scope>NUCLEOTIDE SEQUENCE [LARGE SCALE GENOMIC DNA]</scope>
    <source>
        <strain evidence="2 3">CGMCC 1.15906</strain>
    </source>
</reference>
<evidence type="ECO:0000256" key="1">
    <source>
        <dbReference type="SAM" id="Phobius"/>
    </source>
</evidence>
<sequence length="146" mass="15751">MRRNERGESLLELMIAVALMGVALVALMAGVATTIIVSDTQRKQATAATTVRDYAEALQAYVGDGNYRNCATTYAVPGFAPPPGFTARVVPGSVQYWTGLLWLPLCLPDSGLQRLKVVVSSADGRVEERLDLVLRKPCRVEDPLCG</sequence>
<proteinExistence type="predicted"/>
<evidence type="ECO:0000313" key="3">
    <source>
        <dbReference type="Proteomes" id="UP001589890"/>
    </source>
</evidence>
<evidence type="ECO:0000313" key="2">
    <source>
        <dbReference type="EMBL" id="MFC0629039.1"/>
    </source>
</evidence>
<protein>
    <submittedName>
        <fullName evidence="2">Prepilin-type N-terminal cleavage/methylation domain-containing protein</fullName>
    </submittedName>
</protein>